<dbReference type="PROSITE" id="PS50931">
    <property type="entry name" value="HTH_LYSR"/>
    <property type="match status" value="1"/>
</dbReference>
<evidence type="ECO:0000259" key="5">
    <source>
        <dbReference type="PROSITE" id="PS50931"/>
    </source>
</evidence>
<dbReference type="SUPFAM" id="SSF46785">
    <property type="entry name" value="Winged helix' DNA-binding domain"/>
    <property type="match status" value="1"/>
</dbReference>
<dbReference type="InterPro" id="IPR036388">
    <property type="entry name" value="WH-like_DNA-bd_sf"/>
</dbReference>
<keyword evidence="7" id="KW-1185">Reference proteome</keyword>
<comment type="caution">
    <text evidence="6">The sequence shown here is derived from an EMBL/GenBank/DDBJ whole genome shotgun (WGS) entry which is preliminary data.</text>
</comment>
<comment type="similarity">
    <text evidence="1">Belongs to the LysR transcriptional regulatory family.</text>
</comment>
<dbReference type="PRINTS" id="PR00039">
    <property type="entry name" value="HTHLYSR"/>
</dbReference>
<sequence length="92" mass="10637">MEIRHLRYFIAVAEELNFSRAAERLNIAQPPLSQQIQALEAELRLQLFERNKRPLRLTAAGKVFLEQARLVLITLEQAVISALDILTDVERR</sequence>
<dbReference type="EMBL" id="JACJSG010000012">
    <property type="protein sequence ID" value="MBD2501090.1"/>
    <property type="molecule type" value="Genomic_DNA"/>
</dbReference>
<gene>
    <name evidence="6" type="ORF">H6G83_10825</name>
</gene>
<dbReference type="Pfam" id="PF00126">
    <property type="entry name" value="HTH_1"/>
    <property type="match status" value="1"/>
</dbReference>
<evidence type="ECO:0000256" key="2">
    <source>
        <dbReference type="ARBA" id="ARBA00023015"/>
    </source>
</evidence>
<dbReference type="Gene3D" id="1.10.10.10">
    <property type="entry name" value="Winged helix-like DNA-binding domain superfamily/Winged helix DNA-binding domain"/>
    <property type="match status" value="1"/>
</dbReference>
<accession>A0ABR8D1U0</accession>
<dbReference type="Proteomes" id="UP000661112">
    <property type="component" value="Unassembled WGS sequence"/>
</dbReference>
<dbReference type="InterPro" id="IPR000847">
    <property type="entry name" value="LysR_HTH_N"/>
</dbReference>
<reference evidence="6 7" key="1">
    <citation type="journal article" date="2020" name="ISME J.">
        <title>Comparative genomics reveals insights into cyanobacterial evolution and habitat adaptation.</title>
        <authorList>
            <person name="Chen M.Y."/>
            <person name="Teng W.K."/>
            <person name="Zhao L."/>
            <person name="Hu C.X."/>
            <person name="Zhou Y.K."/>
            <person name="Han B.P."/>
            <person name="Song L.R."/>
            <person name="Shu W.S."/>
        </authorList>
    </citation>
    <scope>NUCLEOTIDE SEQUENCE [LARGE SCALE GENOMIC DNA]</scope>
    <source>
        <strain evidence="6 7">FACHB-119</strain>
    </source>
</reference>
<evidence type="ECO:0000313" key="7">
    <source>
        <dbReference type="Proteomes" id="UP000661112"/>
    </source>
</evidence>
<keyword evidence="4" id="KW-0804">Transcription</keyword>
<evidence type="ECO:0000256" key="1">
    <source>
        <dbReference type="ARBA" id="ARBA00009437"/>
    </source>
</evidence>
<evidence type="ECO:0000256" key="4">
    <source>
        <dbReference type="ARBA" id="ARBA00023163"/>
    </source>
</evidence>
<proteinExistence type="inferred from homology"/>
<name>A0ABR8D1U0_9NOST</name>
<evidence type="ECO:0000313" key="6">
    <source>
        <dbReference type="EMBL" id="MBD2501090.1"/>
    </source>
</evidence>
<dbReference type="InterPro" id="IPR036390">
    <property type="entry name" value="WH_DNA-bd_sf"/>
</dbReference>
<protein>
    <submittedName>
        <fullName evidence="6">LysR family transcriptional regulator</fullName>
    </submittedName>
</protein>
<evidence type="ECO:0000256" key="3">
    <source>
        <dbReference type="ARBA" id="ARBA00023125"/>
    </source>
</evidence>
<keyword evidence="2" id="KW-0805">Transcription regulation</keyword>
<organism evidence="6 7">
    <name type="scientific">Anabaena azotica FACHB-119</name>
    <dbReference type="NCBI Taxonomy" id="947527"/>
    <lineage>
        <taxon>Bacteria</taxon>
        <taxon>Bacillati</taxon>
        <taxon>Cyanobacteriota</taxon>
        <taxon>Cyanophyceae</taxon>
        <taxon>Nostocales</taxon>
        <taxon>Nostocaceae</taxon>
        <taxon>Anabaena</taxon>
        <taxon>Anabaena azotica</taxon>
    </lineage>
</organism>
<dbReference type="PANTHER" id="PTHR30346">
    <property type="entry name" value="TRANSCRIPTIONAL DUAL REGULATOR HCAR-RELATED"/>
    <property type="match status" value="1"/>
</dbReference>
<dbReference type="PANTHER" id="PTHR30346:SF0">
    <property type="entry name" value="HCA OPERON TRANSCRIPTIONAL ACTIVATOR HCAR"/>
    <property type="match status" value="1"/>
</dbReference>
<keyword evidence="3" id="KW-0238">DNA-binding</keyword>
<feature type="domain" description="HTH lysR-type" evidence="5">
    <location>
        <begin position="1"/>
        <end position="58"/>
    </location>
</feature>